<evidence type="ECO:0000313" key="3">
    <source>
        <dbReference type="Proteomes" id="UP000054007"/>
    </source>
</evidence>
<evidence type="ECO:0000313" key="2">
    <source>
        <dbReference type="EMBL" id="KIY71845.1"/>
    </source>
</evidence>
<dbReference type="OrthoDB" id="3262664at2759"/>
<accession>A0A0D7BNS5</accession>
<feature type="compositionally biased region" description="Polar residues" evidence="1">
    <location>
        <begin position="36"/>
        <end position="63"/>
    </location>
</feature>
<gene>
    <name evidence="2" type="ORF">CYLTODRAFT_486955</name>
</gene>
<keyword evidence="3" id="KW-1185">Reference proteome</keyword>
<sequence length="180" mass="19847">MDDLVASLSSNHIGQEAMDLAALQAQLAQAFGQQASKESFTPHRCNTPTPRSPSTTMNWTPSLPLNRRPSTDDYMRDAEDMEDERMVEDLLMSTSPVAPRPRTAAECQSSFTTTDPFYLAQLQAMQHPAPPSVFAQLGRQTHASPFHSGTPTPPREAYQQHPREAPFGPSMFSLSSTFGH</sequence>
<dbReference type="Proteomes" id="UP000054007">
    <property type="component" value="Unassembled WGS sequence"/>
</dbReference>
<feature type="region of interest" description="Disordered" evidence="1">
    <location>
        <begin position="34"/>
        <end position="72"/>
    </location>
</feature>
<reference evidence="2 3" key="1">
    <citation type="journal article" date="2015" name="Fungal Genet. Biol.">
        <title>Evolution of novel wood decay mechanisms in Agaricales revealed by the genome sequences of Fistulina hepatica and Cylindrobasidium torrendii.</title>
        <authorList>
            <person name="Floudas D."/>
            <person name="Held B.W."/>
            <person name="Riley R."/>
            <person name="Nagy L.G."/>
            <person name="Koehler G."/>
            <person name="Ransdell A.S."/>
            <person name="Younus H."/>
            <person name="Chow J."/>
            <person name="Chiniquy J."/>
            <person name="Lipzen A."/>
            <person name="Tritt A."/>
            <person name="Sun H."/>
            <person name="Haridas S."/>
            <person name="LaButti K."/>
            <person name="Ohm R.A."/>
            <person name="Kues U."/>
            <person name="Blanchette R.A."/>
            <person name="Grigoriev I.V."/>
            <person name="Minto R.E."/>
            <person name="Hibbett D.S."/>
        </authorList>
    </citation>
    <scope>NUCLEOTIDE SEQUENCE [LARGE SCALE GENOMIC DNA]</scope>
    <source>
        <strain evidence="2 3">FP15055 ss-10</strain>
    </source>
</reference>
<protein>
    <submittedName>
        <fullName evidence="2">Uncharacterized protein</fullName>
    </submittedName>
</protein>
<proteinExistence type="predicted"/>
<evidence type="ECO:0000256" key="1">
    <source>
        <dbReference type="SAM" id="MobiDB-lite"/>
    </source>
</evidence>
<feature type="region of interest" description="Disordered" evidence="1">
    <location>
        <begin position="142"/>
        <end position="180"/>
    </location>
</feature>
<organism evidence="2 3">
    <name type="scientific">Cylindrobasidium torrendii FP15055 ss-10</name>
    <dbReference type="NCBI Taxonomy" id="1314674"/>
    <lineage>
        <taxon>Eukaryota</taxon>
        <taxon>Fungi</taxon>
        <taxon>Dikarya</taxon>
        <taxon>Basidiomycota</taxon>
        <taxon>Agaricomycotina</taxon>
        <taxon>Agaricomycetes</taxon>
        <taxon>Agaricomycetidae</taxon>
        <taxon>Agaricales</taxon>
        <taxon>Marasmiineae</taxon>
        <taxon>Physalacriaceae</taxon>
        <taxon>Cylindrobasidium</taxon>
    </lineage>
</organism>
<dbReference type="EMBL" id="KN880450">
    <property type="protein sequence ID" value="KIY71845.1"/>
    <property type="molecule type" value="Genomic_DNA"/>
</dbReference>
<dbReference type="AlphaFoldDB" id="A0A0D7BNS5"/>
<name>A0A0D7BNS5_9AGAR</name>